<feature type="transmembrane region" description="Helical" evidence="7">
    <location>
        <begin position="315"/>
        <end position="334"/>
    </location>
</feature>
<dbReference type="AlphaFoldDB" id="A0A1X6X756"/>
<evidence type="ECO:0000256" key="8">
    <source>
        <dbReference type="SAM" id="MobiDB-lite"/>
    </source>
</evidence>
<evidence type="ECO:0000256" key="7">
    <source>
        <dbReference type="RuleBase" id="RU363032"/>
    </source>
</evidence>
<dbReference type="PROSITE" id="PS50928">
    <property type="entry name" value="ABC_TM1"/>
    <property type="match status" value="1"/>
</dbReference>
<feature type="transmembrane region" description="Helical" evidence="7">
    <location>
        <begin position="243"/>
        <end position="269"/>
    </location>
</feature>
<evidence type="ECO:0000256" key="1">
    <source>
        <dbReference type="ARBA" id="ARBA00004651"/>
    </source>
</evidence>
<evidence type="ECO:0000313" key="11">
    <source>
        <dbReference type="Proteomes" id="UP000196581"/>
    </source>
</evidence>
<keyword evidence="11" id="KW-1185">Reference proteome</keyword>
<dbReference type="PANTHER" id="PTHR43163">
    <property type="entry name" value="DIPEPTIDE TRANSPORT SYSTEM PERMEASE PROTEIN DPPB-RELATED"/>
    <property type="match status" value="1"/>
</dbReference>
<dbReference type="SUPFAM" id="SSF161098">
    <property type="entry name" value="MetI-like"/>
    <property type="match status" value="1"/>
</dbReference>
<dbReference type="GO" id="GO:0071916">
    <property type="term" value="F:dipeptide transmembrane transporter activity"/>
    <property type="evidence" value="ECO:0007669"/>
    <property type="project" value="TreeGrafter"/>
</dbReference>
<dbReference type="Proteomes" id="UP000196581">
    <property type="component" value="Unassembled WGS sequence"/>
</dbReference>
<keyword evidence="3" id="KW-1003">Cell membrane</keyword>
<dbReference type="Pfam" id="PF19300">
    <property type="entry name" value="BPD_transp_1_N"/>
    <property type="match status" value="1"/>
</dbReference>
<keyword evidence="6 7" id="KW-0472">Membrane</keyword>
<evidence type="ECO:0000256" key="2">
    <source>
        <dbReference type="ARBA" id="ARBA00022448"/>
    </source>
</evidence>
<dbReference type="RefSeq" id="WP_087005346.1">
    <property type="nucleotide sequence ID" value="NZ_FWFF01000005.1"/>
</dbReference>
<protein>
    <submittedName>
        <fullName evidence="10">Oligopeptide transport system permease protein OppB (TC 3.A.1.5.1)</fullName>
    </submittedName>
</protein>
<keyword evidence="2 7" id="KW-0813">Transport</keyword>
<sequence length="386" mass="40294">MTHTSPTDTTPAAARPHTHTTAPEAAAALQPSAASQPAAPPPNTSQPSTSQPGADRAGLSHETGASASGSRRVRARAVARAVAVRLLGSLVVLWGAATAAFLAQVAQPGDRATTILNLRSGQFQERTAEETAPVAAEYGFDQPVLAQYVDYLGGLLRGDLGTSYQQHRPVWDVIAEQLAPTAVLSLSAIAVAWILMIVWTTLTAGRAPWLRGIGSSLEIAAASLPHYWLGVILMLSLAMQLDWFPVVGGGAVGLVLPVLTLAIPLAGFLGQAARTDFERALAQPFVLSARIRGLSDTGVRLRHALKHSLRSPLQLSGWALGATVSGAVVVESVFSRSGIGRVLVSAIESQDLPVVTGIVILIAVIYVLAGLLVDALTLTLDPRRNA</sequence>
<evidence type="ECO:0000256" key="6">
    <source>
        <dbReference type="ARBA" id="ARBA00023136"/>
    </source>
</evidence>
<dbReference type="InterPro" id="IPR000515">
    <property type="entry name" value="MetI-like"/>
</dbReference>
<keyword evidence="4 7" id="KW-0812">Transmembrane</keyword>
<proteinExistence type="inferred from homology"/>
<feature type="transmembrane region" description="Helical" evidence="7">
    <location>
        <begin position="217"/>
        <end position="237"/>
    </location>
</feature>
<name>A0A1X6X756_9MICO</name>
<dbReference type="PANTHER" id="PTHR43163:SF6">
    <property type="entry name" value="DIPEPTIDE TRANSPORT SYSTEM PERMEASE PROTEIN DPPB-RELATED"/>
    <property type="match status" value="1"/>
</dbReference>
<organism evidence="10 11">
    <name type="scientific">Brevibacterium yomogidense</name>
    <dbReference type="NCBI Taxonomy" id="946573"/>
    <lineage>
        <taxon>Bacteria</taxon>
        <taxon>Bacillati</taxon>
        <taxon>Actinomycetota</taxon>
        <taxon>Actinomycetes</taxon>
        <taxon>Micrococcales</taxon>
        <taxon>Brevibacteriaceae</taxon>
        <taxon>Brevibacterium</taxon>
    </lineage>
</organism>
<evidence type="ECO:0000313" key="10">
    <source>
        <dbReference type="EMBL" id="SLM94963.1"/>
    </source>
</evidence>
<evidence type="ECO:0000256" key="4">
    <source>
        <dbReference type="ARBA" id="ARBA00022692"/>
    </source>
</evidence>
<dbReference type="EMBL" id="FWFF01000005">
    <property type="protein sequence ID" value="SLM94963.1"/>
    <property type="molecule type" value="Genomic_DNA"/>
</dbReference>
<feature type="transmembrane region" description="Helical" evidence="7">
    <location>
        <begin position="182"/>
        <end position="205"/>
    </location>
</feature>
<dbReference type="CDD" id="cd06261">
    <property type="entry name" value="TM_PBP2"/>
    <property type="match status" value="1"/>
</dbReference>
<dbReference type="Pfam" id="PF00528">
    <property type="entry name" value="BPD_transp_1"/>
    <property type="match status" value="1"/>
</dbReference>
<keyword evidence="5 7" id="KW-1133">Transmembrane helix</keyword>
<feature type="transmembrane region" description="Helical" evidence="7">
    <location>
        <begin position="354"/>
        <end position="380"/>
    </location>
</feature>
<gene>
    <name evidence="10" type="ORF">FM105_04435</name>
</gene>
<dbReference type="GO" id="GO:0005886">
    <property type="term" value="C:plasma membrane"/>
    <property type="evidence" value="ECO:0007669"/>
    <property type="project" value="UniProtKB-SubCell"/>
</dbReference>
<comment type="subcellular location">
    <subcellularLocation>
        <location evidence="1 7">Cell membrane</location>
        <topology evidence="1 7">Multi-pass membrane protein</topology>
    </subcellularLocation>
</comment>
<dbReference type="InterPro" id="IPR035906">
    <property type="entry name" value="MetI-like_sf"/>
</dbReference>
<comment type="similarity">
    <text evidence="7">Belongs to the binding-protein-dependent transport system permease family.</text>
</comment>
<feature type="domain" description="ABC transmembrane type-1" evidence="9">
    <location>
        <begin position="178"/>
        <end position="377"/>
    </location>
</feature>
<feature type="region of interest" description="Disordered" evidence="8">
    <location>
        <begin position="1"/>
        <end position="72"/>
    </location>
</feature>
<evidence type="ECO:0000256" key="5">
    <source>
        <dbReference type="ARBA" id="ARBA00022989"/>
    </source>
</evidence>
<dbReference type="InterPro" id="IPR045621">
    <property type="entry name" value="BPD_transp_1_N"/>
</dbReference>
<evidence type="ECO:0000256" key="3">
    <source>
        <dbReference type="ARBA" id="ARBA00022475"/>
    </source>
</evidence>
<feature type="transmembrane region" description="Helical" evidence="7">
    <location>
        <begin position="82"/>
        <end position="103"/>
    </location>
</feature>
<evidence type="ECO:0000259" key="9">
    <source>
        <dbReference type="PROSITE" id="PS50928"/>
    </source>
</evidence>
<reference evidence="11" key="1">
    <citation type="submission" date="2017-02" db="EMBL/GenBank/DDBJ databases">
        <authorList>
            <person name="Dridi B."/>
        </authorList>
    </citation>
    <scope>NUCLEOTIDE SEQUENCE [LARGE SCALE GENOMIC DNA]</scope>
    <source>
        <strain evidence="11">B Co 03.10</strain>
    </source>
</reference>
<accession>A0A1X6X756</accession>
<feature type="compositionally biased region" description="Low complexity" evidence="8">
    <location>
        <begin position="1"/>
        <end position="37"/>
    </location>
</feature>